<dbReference type="Proteomes" id="UP000298482">
    <property type="component" value="Unassembled WGS sequence"/>
</dbReference>
<dbReference type="InterPro" id="IPR003018">
    <property type="entry name" value="GAF"/>
</dbReference>
<dbReference type="InterPro" id="IPR029016">
    <property type="entry name" value="GAF-like_dom_sf"/>
</dbReference>
<organism evidence="2 3">
    <name type="scientific">Staphylococcus croceilyticus</name>
    <dbReference type="NCBI Taxonomy" id="319942"/>
    <lineage>
        <taxon>Bacteria</taxon>
        <taxon>Bacillati</taxon>
        <taxon>Bacillota</taxon>
        <taxon>Bacilli</taxon>
        <taxon>Bacillales</taxon>
        <taxon>Staphylococcaceae</taxon>
        <taxon>Staphylococcus</taxon>
    </lineage>
</organism>
<protein>
    <submittedName>
        <fullName evidence="2">GAF domain-containing protein</fullName>
    </submittedName>
</protein>
<dbReference type="NCBIfam" id="NF038250">
    <property type="entry name" value="nitrate_NreA"/>
    <property type="match status" value="1"/>
</dbReference>
<dbReference type="EMBL" id="SRJF01000012">
    <property type="protein sequence ID" value="TGA75506.1"/>
    <property type="molecule type" value="Genomic_DNA"/>
</dbReference>
<proteinExistence type="predicted"/>
<dbReference type="RefSeq" id="WP_103328508.1">
    <property type="nucleotide sequence ID" value="NZ_PPRD01000011.1"/>
</dbReference>
<dbReference type="SUPFAM" id="SSF55781">
    <property type="entry name" value="GAF domain-like"/>
    <property type="match status" value="1"/>
</dbReference>
<feature type="domain" description="GAF" evidence="1">
    <location>
        <begin position="9"/>
        <end position="131"/>
    </location>
</feature>
<accession>A0ABY2KBF1</accession>
<comment type="caution">
    <text evidence="2">The sequence shown here is derived from an EMBL/GenBank/DDBJ whole genome shotgun (WGS) entry which is preliminary data.</text>
</comment>
<evidence type="ECO:0000313" key="2">
    <source>
        <dbReference type="EMBL" id="TGA75506.1"/>
    </source>
</evidence>
<evidence type="ECO:0000259" key="1">
    <source>
        <dbReference type="Pfam" id="PF01590"/>
    </source>
</evidence>
<dbReference type="Gene3D" id="3.30.450.40">
    <property type="match status" value="1"/>
</dbReference>
<reference evidence="2 3" key="1">
    <citation type="submission" date="2019-04" db="EMBL/GenBank/DDBJ databases">
        <title>Genomic characterization of Staphylococcus petrasii strains.</title>
        <authorList>
            <person name="Vrbovska V."/>
            <person name="Kovarovic V."/>
            <person name="Maslanova I."/>
            <person name="Indrakova A."/>
            <person name="Petras P."/>
            <person name="Sedo O."/>
            <person name="Svec P."/>
            <person name="Fisarova L."/>
            <person name="Sedlacek I."/>
            <person name="Doskar J."/>
            <person name="Pantucek R."/>
        </authorList>
    </citation>
    <scope>NUCLEOTIDE SEQUENCE [LARGE SCALE GENOMIC DNA]</scope>
    <source>
        <strain evidence="2 3">CCM 8421</strain>
    </source>
</reference>
<name>A0ABY2KBF1_9STAP</name>
<keyword evidence="3" id="KW-1185">Reference proteome</keyword>
<sequence>MPIEPVIKEEAFQDELNRLRIEEGYDFAGVALYEYSSTSSPIKWRYVSGSLNDRYKLIILRKGRGLAGMVMKTGKRMVMSQVSETLTPEEKIKYPILISEELTAVIAIPLCHNQQVYGVLLLGQRDEKPLPSDRNLNISGKLWAFTEEM</sequence>
<evidence type="ECO:0000313" key="3">
    <source>
        <dbReference type="Proteomes" id="UP000298482"/>
    </source>
</evidence>
<dbReference type="Pfam" id="PF01590">
    <property type="entry name" value="GAF"/>
    <property type="match status" value="1"/>
</dbReference>
<gene>
    <name evidence="2" type="ORF">E2556_09320</name>
</gene>